<dbReference type="InterPro" id="IPR008979">
    <property type="entry name" value="Galactose-bd-like_sf"/>
</dbReference>
<dbReference type="Proteomes" id="UP001352223">
    <property type="component" value="Unassembled WGS sequence"/>
</dbReference>
<evidence type="ECO:0000256" key="1">
    <source>
        <dbReference type="SAM" id="SignalP"/>
    </source>
</evidence>
<proteinExistence type="predicted"/>
<organism evidence="2 3">
    <name type="scientific">Streptomyces kunmingensis</name>
    <dbReference type="NCBI Taxonomy" id="68225"/>
    <lineage>
        <taxon>Bacteria</taxon>
        <taxon>Bacillati</taxon>
        <taxon>Actinomycetota</taxon>
        <taxon>Actinomycetes</taxon>
        <taxon>Kitasatosporales</taxon>
        <taxon>Streptomycetaceae</taxon>
        <taxon>Streptomyces</taxon>
    </lineage>
</organism>
<sequence>MSLRRRTLLRMGALAGAATALPSAGVPEAFAQGSTARLPGADLRDPAAAVRPKFRWWWPDALVDTGEIAREIREIAAAGFGGVEIAAVTHSMDEQLDTVRHGWGTVAWRAAIEAALREAKKRDVVVDLTIGPAWPAAVPSITPDSRAAAHELAHGIAVVAPGTAYEGPVPAAVSEAEEGVTDQRLLLVQAVRVTAGSSPTAVPVRLDRDTVTDVTAQVSGDRVFWTAPDDGATWLLVAYWERGSGQRPEGRDHTTPLAYVVDHFSDAGTRAVTDFWEEHILTPSIRGLLRSTGGTLFEDSIEIETDATLWTPALPAEFERRMGYSLLPHLATFVEKKEKYVFSFESSLDKAVRRDVMEVVTELYVEHHLLPLQKWAHSLGMKLRIQPYGLETDAIYKSALLDVTEGESLGFKNLDDFRCLAGGRDMGGKPLVSNEAGGTAGGAYSTTWSDTLKKLVTQYAAGVNQAVFHGFAYADAPGAQWPGFAAFSPYKGAAGYGEAWGPRQPLWRHTPQVADFLARVQSVLQTGVNKVDIGVLRQKGYAGSGLGAPWFTSDGVPVGWTHTFLSPRLLDLKSAVVRGGRFAPDGPAPKALLVDGDIMINREHTLQLDVAEKLLGYARAGLPIILIGDWADAHVPGLARPGENERLRQLLTTLQQLKTVHTVADRPDVPEAIAALGLTRDVEYAEASMLVHAHRADKNADYFFFANDAVSKKGSTGTRITHDVTLTSHVKGAIPHLLDPWTGTLTPVALYTRTDDGRVRLTVDLQPGAVTVLVLARPSGAAPKRHATATQADDIRVREGGRLELRASAAGTYTTTLDNGRTVTTKVGTVPPPTVLTSWKLTVDDWRPGASATETAHERHELTLEALAPWSRLPGLEDVSGIGTYRTTVRLGREWTAAHGALLELGGVFDTFTVRVNGHALPPVDQLTRVADLGTRLRPGANTIEIEVATTLLNRLRVSRPAVFGGNKRQDYGLTGPVRLVPYARAAVRT</sequence>
<dbReference type="PANTHER" id="PTHR36848">
    <property type="entry name" value="DNA-BINDING PROTEIN (PUTATIVE SECRETED PROTEIN)-RELATED"/>
    <property type="match status" value="1"/>
</dbReference>
<protein>
    <submittedName>
        <fullName evidence="2">Glycosyl hydrolase</fullName>
    </submittedName>
</protein>
<gene>
    <name evidence="2" type="ORF">OKJ48_21935</name>
</gene>
<dbReference type="EMBL" id="JAOZYB010000190">
    <property type="protein sequence ID" value="MEB3962888.1"/>
    <property type="molecule type" value="Genomic_DNA"/>
</dbReference>
<dbReference type="Gene3D" id="2.60.120.260">
    <property type="entry name" value="Galactose-binding domain-like"/>
    <property type="match status" value="1"/>
</dbReference>
<feature type="signal peptide" evidence="1">
    <location>
        <begin position="1"/>
        <end position="31"/>
    </location>
</feature>
<dbReference type="RefSeq" id="WP_324770518.1">
    <property type="nucleotide sequence ID" value="NZ_BAAATS010000005.1"/>
</dbReference>
<feature type="chain" id="PRO_5045608628" evidence="1">
    <location>
        <begin position="32"/>
        <end position="990"/>
    </location>
</feature>
<dbReference type="SUPFAM" id="SSF49785">
    <property type="entry name" value="Galactose-binding domain-like"/>
    <property type="match status" value="1"/>
</dbReference>
<dbReference type="PANTHER" id="PTHR36848:SF2">
    <property type="entry name" value="SECRETED PROTEIN"/>
    <property type="match status" value="1"/>
</dbReference>
<dbReference type="Pfam" id="PF17132">
    <property type="entry name" value="Glyco_hydro_106"/>
    <property type="match status" value="1"/>
</dbReference>
<keyword evidence="3" id="KW-1185">Reference proteome</keyword>
<keyword evidence="1" id="KW-0732">Signal</keyword>
<accession>A0ABU6CDU4</accession>
<keyword evidence="2" id="KW-0378">Hydrolase</keyword>
<dbReference type="InterPro" id="IPR053161">
    <property type="entry name" value="Ulvan_degrading_GH"/>
</dbReference>
<evidence type="ECO:0000313" key="3">
    <source>
        <dbReference type="Proteomes" id="UP001352223"/>
    </source>
</evidence>
<reference evidence="2 3" key="1">
    <citation type="submission" date="2022-10" db="EMBL/GenBank/DDBJ databases">
        <authorList>
            <person name="Xie J."/>
            <person name="Shen N."/>
        </authorList>
    </citation>
    <scope>NUCLEOTIDE SEQUENCE [LARGE SCALE GENOMIC DNA]</scope>
    <source>
        <strain evidence="2 3">DSM 41681</strain>
    </source>
</reference>
<comment type="caution">
    <text evidence="2">The sequence shown here is derived from an EMBL/GenBank/DDBJ whole genome shotgun (WGS) entry which is preliminary data.</text>
</comment>
<dbReference type="GO" id="GO:0016787">
    <property type="term" value="F:hydrolase activity"/>
    <property type="evidence" value="ECO:0007669"/>
    <property type="project" value="UniProtKB-KW"/>
</dbReference>
<evidence type="ECO:0000313" key="2">
    <source>
        <dbReference type="EMBL" id="MEB3962888.1"/>
    </source>
</evidence>
<dbReference type="InterPro" id="IPR006311">
    <property type="entry name" value="TAT_signal"/>
</dbReference>
<name>A0ABU6CDU4_9ACTN</name>
<dbReference type="PROSITE" id="PS51318">
    <property type="entry name" value="TAT"/>
    <property type="match status" value="1"/>
</dbReference>